<proteinExistence type="predicted"/>
<sequence length="49" mass="5268">MDEHAAVAELHRLLTTALETADRLDLTMVAIHIDEARNLLAQTGATAPS</sequence>
<protein>
    <submittedName>
        <fullName evidence="1">Uncharacterized protein</fullName>
    </submittedName>
</protein>
<gene>
    <name evidence="1" type="ORF">GCM10009102_24120</name>
</gene>
<organism evidence="1 2">
    <name type="scientific">Sphingomonas insulae</name>
    <dbReference type="NCBI Taxonomy" id="424800"/>
    <lineage>
        <taxon>Bacteria</taxon>
        <taxon>Pseudomonadati</taxon>
        <taxon>Pseudomonadota</taxon>
        <taxon>Alphaproteobacteria</taxon>
        <taxon>Sphingomonadales</taxon>
        <taxon>Sphingomonadaceae</taxon>
        <taxon>Sphingomonas</taxon>
    </lineage>
</organism>
<keyword evidence="2" id="KW-1185">Reference proteome</keyword>
<evidence type="ECO:0000313" key="1">
    <source>
        <dbReference type="EMBL" id="GAA0672149.1"/>
    </source>
</evidence>
<reference evidence="1 2" key="1">
    <citation type="journal article" date="2019" name="Int. J. Syst. Evol. Microbiol.">
        <title>The Global Catalogue of Microorganisms (GCM) 10K type strain sequencing project: providing services to taxonomists for standard genome sequencing and annotation.</title>
        <authorList>
            <consortium name="The Broad Institute Genomics Platform"/>
            <consortium name="The Broad Institute Genome Sequencing Center for Infectious Disease"/>
            <person name="Wu L."/>
            <person name="Ma J."/>
        </authorList>
    </citation>
    <scope>NUCLEOTIDE SEQUENCE [LARGE SCALE GENOMIC DNA]</scope>
    <source>
        <strain evidence="1 2">JCM 14603</strain>
    </source>
</reference>
<name>A0ABN1HXS3_9SPHN</name>
<accession>A0ABN1HXS3</accession>
<dbReference type="RefSeq" id="WP_163958466.1">
    <property type="nucleotide sequence ID" value="NZ_BAAAES010000009.1"/>
</dbReference>
<comment type="caution">
    <text evidence="1">The sequence shown here is derived from an EMBL/GenBank/DDBJ whole genome shotgun (WGS) entry which is preliminary data.</text>
</comment>
<dbReference type="Proteomes" id="UP001500238">
    <property type="component" value="Unassembled WGS sequence"/>
</dbReference>
<evidence type="ECO:0000313" key="2">
    <source>
        <dbReference type="Proteomes" id="UP001500238"/>
    </source>
</evidence>
<dbReference type="EMBL" id="BAAAES010000009">
    <property type="protein sequence ID" value="GAA0672149.1"/>
    <property type="molecule type" value="Genomic_DNA"/>
</dbReference>